<sequence>MADKDKKVKKKKVKEDAPAEEAPAAPAPAATGDRQSSRGSRKAKRTGSNVFSMFSQKQVAEFKEAFQLMDHDKDGIIGKNDLRATFDSLGRLASEKELDEMTSEAPGPINFTQLLTLFANRMSGASDEDDVVINAFKTFDDGMALGRGSQGGTAERFSLSSVDRPAYNTMADKDKKVKKKKVKEDAPAEEAPAAPAPAATGDRQSSRGSRKAKRTGSNVFSMFSQKQVAEFKEAFQLMDHDKDGIIGKNDLRATFDSLGRLASEKELDEMTSEAPGPINFTQLLTLFANRMSGGSDEDDVVINAFKTFDDEGKIDSERLRHALMTWGDKFSADEVDEAYDQMDIDDKGFIDTTKLITMLTASAEDEEGGEAA</sequence>
<feature type="domain" description="EF-hand" evidence="5">
    <location>
        <begin position="57"/>
        <end position="92"/>
    </location>
</feature>
<accession>Q5MGI7</accession>
<keyword evidence="1" id="KW-0479">Metal-binding</keyword>
<dbReference type="SMART" id="SM00054">
    <property type="entry name" value="EFh"/>
    <property type="match status" value="3"/>
</dbReference>
<dbReference type="Pfam" id="PF13405">
    <property type="entry name" value="EF-hand_6"/>
    <property type="match status" value="2"/>
</dbReference>
<dbReference type="InterPro" id="IPR002048">
    <property type="entry name" value="EF_hand_dom"/>
</dbReference>
<evidence type="ECO:0000313" key="6">
    <source>
        <dbReference type="EMBL" id="AAV91413.1"/>
    </source>
</evidence>
<feature type="region of interest" description="Disordered" evidence="4">
    <location>
        <begin position="1"/>
        <end position="50"/>
    </location>
</feature>
<feature type="domain" description="EF-hand" evidence="5">
    <location>
        <begin position="330"/>
        <end position="365"/>
    </location>
</feature>
<dbReference type="InterPro" id="IPR018247">
    <property type="entry name" value="EF_Hand_1_Ca_BS"/>
</dbReference>
<reference evidence="6" key="1">
    <citation type="journal article" date="2005" name="Gene">
        <title>A catalog for the transcripts from the venomous structures of the caterpillar Lonomia obliqua: identification of the proteins potentially involved in the coagulation disorder and hemorrhagic syndrome.</title>
        <authorList>
            <person name="Veiga A.B.G."/>
            <person name="Ribeiro J.M.C."/>
            <person name="Guimaraes J.A."/>
            <person name="Francischetti I.M.B."/>
        </authorList>
    </citation>
    <scope>NUCLEOTIDE SEQUENCE</scope>
    <source>
        <tissue evidence="6">Tegument</tissue>
    </source>
</reference>
<dbReference type="FunFam" id="1.10.238.10:FF:000007">
    <property type="entry name" value="Putative myosin regulatory light chain sqh"/>
    <property type="match status" value="2"/>
</dbReference>
<dbReference type="InterPro" id="IPR050403">
    <property type="entry name" value="Myosin_RLC"/>
</dbReference>
<dbReference type="GO" id="GO:0005509">
    <property type="term" value="F:calcium ion binding"/>
    <property type="evidence" value="ECO:0007669"/>
    <property type="project" value="InterPro"/>
</dbReference>
<dbReference type="InterPro" id="IPR011992">
    <property type="entry name" value="EF-hand-dom_pair"/>
</dbReference>
<name>Q5MGI7_LONON</name>
<dbReference type="EMBL" id="AY829799">
    <property type="protein sequence ID" value="AAV91413.1"/>
    <property type="molecule type" value="mRNA"/>
</dbReference>
<dbReference type="GO" id="GO:0009791">
    <property type="term" value="P:post-embryonic development"/>
    <property type="evidence" value="ECO:0007669"/>
    <property type="project" value="UniProtKB-ARBA"/>
</dbReference>
<evidence type="ECO:0000256" key="2">
    <source>
        <dbReference type="ARBA" id="ARBA00022737"/>
    </source>
</evidence>
<keyword evidence="2" id="KW-0677">Repeat</keyword>
<evidence type="ECO:0000256" key="4">
    <source>
        <dbReference type="SAM" id="MobiDB-lite"/>
    </source>
</evidence>
<feature type="region of interest" description="Disordered" evidence="4">
    <location>
        <begin position="168"/>
        <end position="217"/>
    </location>
</feature>
<organism evidence="6">
    <name type="scientific">Lonomia obliqua</name>
    <name type="common">Moth</name>
    <dbReference type="NCBI Taxonomy" id="304329"/>
    <lineage>
        <taxon>Eukaryota</taxon>
        <taxon>Metazoa</taxon>
        <taxon>Ecdysozoa</taxon>
        <taxon>Arthropoda</taxon>
        <taxon>Hexapoda</taxon>
        <taxon>Insecta</taxon>
        <taxon>Pterygota</taxon>
        <taxon>Neoptera</taxon>
        <taxon>Endopterygota</taxon>
        <taxon>Lepidoptera</taxon>
        <taxon>Glossata</taxon>
        <taxon>Ditrysia</taxon>
        <taxon>Bombycoidea</taxon>
        <taxon>Saturniidae</taxon>
        <taxon>Hemileucinae</taxon>
        <taxon>Lonomia</taxon>
    </lineage>
</organism>
<dbReference type="SUPFAM" id="SSF47473">
    <property type="entry name" value="EF-hand"/>
    <property type="match status" value="2"/>
</dbReference>
<feature type="domain" description="EF-hand" evidence="5">
    <location>
        <begin position="226"/>
        <end position="261"/>
    </location>
</feature>
<feature type="compositionally biased region" description="Low complexity" evidence="4">
    <location>
        <begin position="189"/>
        <end position="199"/>
    </location>
</feature>
<dbReference type="Gene3D" id="1.10.238.10">
    <property type="entry name" value="EF-hand"/>
    <property type="match status" value="3"/>
</dbReference>
<keyword evidence="3" id="KW-0106">Calcium</keyword>
<dbReference type="PANTHER" id="PTHR23049">
    <property type="entry name" value="MYOSIN REGULATORY LIGHT CHAIN 2"/>
    <property type="match status" value="1"/>
</dbReference>
<feature type="compositionally biased region" description="Low complexity" evidence="4">
    <location>
        <begin position="20"/>
        <end position="30"/>
    </location>
</feature>
<protein>
    <submittedName>
        <fullName evidence="6">Myosin 3 light chain</fullName>
    </submittedName>
</protein>
<proteinExistence type="evidence at transcript level"/>
<dbReference type="AlphaFoldDB" id="Q5MGI7"/>
<evidence type="ECO:0000256" key="3">
    <source>
        <dbReference type="ARBA" id="ARBA00022837"/>
    </source>
</evidence>
<dbReference type="PROSITE" id="PS00018">
    <property type="entry name" value="EF_HAND_1"/>
    <property type="match status" value="2"/>
</dbReference>
<evidence type="ECO:0000259" key="5">
    <source>
        <dbReference type="PROSITE" id="PS50222"/>
    </source>
</evidence>
<dbReference type="PROSITE" id="PS50222">
    <property type="entry name" value="EF_HAND_2"/>
    <property type="match status" value="3"/>
</dbReference>
<evidence type="ECO:0000256" key="1">
    <source>
        <dbReference type="ARBA" id="ARBA00022723"/>
    </source>
</evidence>